<dbReference type="EMBL" id="JACHIT010000001">
    <property type="protein sequence ID" value="MBB5914959.1"/>
    <property type="molecule type" value="Genomic_DNA"/>
</dbReference>
<feature type="transmembrane region" description="Helical" evidence="1">
    <location>
        <begin position="123"/>
        <end position="149"/>
    </location>
</feature>
<keyword evidence="1" id="KW-0472">Membrane</keyword>
<dbReference type="AlphaFoldDB" id="A0A7W9UJ09"/>
<sequence>MQDRQDALPVVIDAVPPAAAMLEVHVAAPVSGHPLALMAMTPEIIVDGVIVARGWGLWVVPVPPGRHHVVVHINRFGVYQYHAQLPVEAGPGARVPVYYKLPVSNFGRAAIGTTPQRSSGGGALVFILLLPLLLVLGMVAFFMIMLIAVV</sequence>
<proteinExistence type="predicted"/>
<reference evidence="2 3" key="1">
    <citation type="submission" date="2020-08" db="EMBL/GenBank/DDBJ databases">
        <title>Sequencing the genomes of 1000 actinobacteria strains.</title>
        <authorList>
            <person name="Klenk H.-P."/>
        </authorList>
    </citation>
    <scope>NUCLEOTIDE SEQUENCE [LARGE SCALE GENOMIC DNA]</scope>
    <source>
        <strain evidence="2 3">DSM 43582</strain>
    </source>
</reference>
<keyword evidence="1" id="KW-0812">Transmembrane</keyword>
<keyword evidence="3" id="KW-1185">Reference proteome</keyword>
<keyword evidence="1" id="KW-1133">Transmembrane helix</keyword>
<dbReference type="Proteomes" id="UP000540412">
    <property type="component" value="Unassembled WGS sequence"/>
</dbReference>
<evidence type="ECO:0000256" key="1">
    <source>
        <dbReference type="SAM" id="Phobius"/>
    </source>
</evidence>
<evidence type="ECO:0000313" key="3">
    <source>
        <dbReference type="Proteomes" id="UP000540412"/>
    </source>
</evidence>
<dbReference type="RefSeq" id="WP_051161101.1">
    <property type="nucleotide sequence ID" value="NZ_JACHIT010000001.1"/>
</dbReference>
<name>A0A7W9UJ09_9NOCA</name>
<accession>A0A7W9UJ09</accession>
<comment type="caution">
    <text evidence="2">The sequence shown here is derived from an EMBL/GenBank/DDBJ whole genome shotgun (WGS) entry which is preliminary data.</text>
</comment>
<protein>
    <submittedName>
        <fullName evidence="2">Uncharacterized protein</fullName>
    </submittedName>
</protein>
<evidence type="ECO:0000313" key="2">
    <source>
        <dbReference type="EMBL" id="MBB5914959.1"/>
    </source>
</evidence>
<organism evidence="2 3">
    <name type="scientific">Nocardia transvalensis</name>
    <dbReference type="NCBI Taxonomy" id="37333"/>
    <lineage>
        <taxon>Bacteria</taxon>
        <taxon>Bacillati</taxon>
        <taxon>Actinomycetota</taxon>
        <taxon>Actinomycetes</taxon>
        <taxon>Mycobacteriales</taxon>
        <taxon>Nocardiaceae</taxon>
        <taxon>Nocardia</taxon>
    </lineage>
</organism>
<gene>
    <name evidence="2" type="ORF">BJY24_003826</name>
</gene>